<dbReference type="CTD" id="100131801"/>
<evidence type="ECO:0000313" key="10">
    <source>
        <dbReference type="Proteomes" id="UP000233180"/>
    </source>
</evidence>
<keyword evidence="5" id="KW-1133">Transmembrane helix</keyword>
<evidence type="ECO:0000256" key="2">
    <source>
        <dbReference type="ARBA" id="ARBA00004325"/>
    </source>
</evidence>
<keyword evidence="10" id="KW-1185">Reference proteome</keyword>
<evidence type="ECO:0000256" key="5">
    <source>
        <dbReference type="ARBA" id="ARBA00022989"/>
    </source>
</evidence>
<dbReference type="GeneTree" id="ENSGT00390000016884"/>
<dbReference type="PANTHER" id="PTHR33968">
    <property type="entry name" value="PROTEIN PET100 HOMOLOG, MITOCHONDRIAL"/>
    <property type="match status" value="1"/>
</dbReference>
<dbReference type="OMA" id="MALYMTF"/>
<reference evidence="9" key="3">
    <citation type="submission" date="2025-09" db="UniProtKB">
        <authorList>
            <consortium name="Ensembl"/>
        </authorList>
    </citation>
    <scope>IDENTIFICATION</scope>
</reference>
<dbReference type="Proteomes" id="UP000233180">
    <property type="component" value="Unassembled WGS sequence"/>
</dbReference>
<dbReference type="STRING" id="61621.ENSRBIP00000038033"/>
<name>A0A2K6MQI8_RHIBE</name>
<proteinExistence type="inferred from homology"/>
<keyword evidence="4" id="KW-0809">Transit peptide</keyword>
<dbReference type="AlphaFoldDB" id="A0A2K6MQI8"/>
<comment type="similarity">
    <text evidence="8">Belongs to the PET100 family.</text>
</comment>
<comment type="subcellular location">
    <subcellularLocation>
        <location evidence="1">Membrane</location>
        <topology evidence="1">Single-pass membrane protein</topology>
    </subcellularLocation>
    <subcellularLocation>
        <location evidence="2">Mitochondrion membrane</location>
    </subcellularLocation>
</comment>
<dbReference type="Ensembl" id="ENSRBIT00000062048.1">
    <property type="protein sequence ID" value="ENSRBIP00000038033.1"/>
    <property type="gene ID" value="ENSRBIG00000042565.1"/>
</dbReference>
<dbReference type="GO" id="GO:0005743">
    <property type="term" value="C:mitochondrial inner membrane"/>
    <property type="evidence" value="ECO:0007669"/>
    <property type="project" value="TreeGrafter"/>
</dbReference>
<dbReference type="InterPro" id="IPR018625">
    <property type="entry name" value="Pet100"/>
</dbReference>
<dbReference type="KEGG" id="rbb:108534540"/>
<dbReference type="GeneID" id="108534540"/>
<gene>
    <name evidence="9" type="primary">PET100</name>
</gene>
<dbReference type="OrthoDB" id="18175at2759"/>
<evidence type="ECO:0000256" key="7">
    <source>
        <dbReference type="ARBA" id="ARBA00023136"/>
    </source>
</evidence>
<accession>A0A2K6MQI8</accession>
<evidence type="ECO:0000256" key="8">
    <source>
        <dbReference type="ARBA" id="ARBA00038077"/>
    </source>
</evidence>
<keyword evidence="7" id="KW-0472">Membrane</keyword>
<dbReference type="RefSeq" id="XP_017735458.1">
    <property type="nucleotide sequence ID" value="XM_017879969.1"/>
</dbReference>
<organism evidence="9 10">
    <name type="scientific">Rhinopithecus bieti</name>
    <name type="common">Black snub-nosed monkey</name>
    <name type="synonym">Pygathrix bieti</name>
    <dbReference type="NCBI Taxonomy" id="61621"/>
    <lineage>
        <taxon>Eukaryota</taxon>
        <taxon>Metazoa</taxon>
        <taxon>Chordata</taxon>
        <taxon>Craniata</taxon>
        <taxon>Vertebrata</taxon>
        <taxon>Euteleostomi</taxon>
        <taxon>Mammalia</taxon>
        <taxon>Eutheria</taxon>
        <taxon>Euarchontoglires</taxon>
        <taxon>Primates</taxon>
        <taxon>Haplorrhini</taxon>
        <taxon>Catarrhini</taxon>
        <taxon>Cercopithecidae</taxon>
        <taxon>Colobinae</taxon>
        <taxon>Rhinopithecus</taxon>
    </lineage>
</organism>
<keyword evidence="6" id="KW-0496">Mitochondrion</keyword>
<dbReference type="Pfam" id="PF09803">
    <property type="entry name" value="Pet100"/>
    <property type="match status" value="1"/>
</dbReference>
<evidence type="ECO:0000256" key="6">
    <source>
        <dbReference type="ARBA" id="ARBA00023128"/>
    </source>
</evidence>
<evidence type="ECO:0000313" key="9">
    <source>
        <dbReference type="Ensembl" id="ENSRBIP00000038033.1"/>
    </source>
</evidence>
<evidence type="ECO:0000256" key="1">
    <source>
        <dbReference type="ARBA" id="ARBA00004167"/>
    </source>
</evidence>
<sequence length="73" mass="9164">MGVKLEIFRMIIYLTFPVAMFWVSNQAEWFEDHVIQRKRELWPPEKLQEIEEFKERIRKRREEKLLRDARQNS</sequence>
<dbReference type="GO" id="GO:0051082">
    <property type="term" value="F:unfolded protein binding"/>
    <property type="evidence" value="ECO:0007669"/>
    <property type="project" value="TreeGrafter"/>
</dbReference>
<evidence type="ECO:0000256" key="4">
    <source>
        <dbReference type="ARBA" id="ARBA00022946"/>
    </source>
</evidence>
<dbReference type="PANTHER" id="PTHR33968:SF1">
    <property type="entry name" value="PROTEIN PET100 HOMOLOG, MITOCHONDRIAL"/>
    <property type="match status" value="1"/>
</dbReference>
<dbReference type="GO" id="GO:0033617">
    <property type="term" value="P:mitochondrial respiratory chain complex IV assembly"/>
    <property type="evidence" value="ECO:0007669"/>
    <property type="project" value="InterPro"/>
</dbReference>
<evidence type="ECO:0000256" key="3">
    <source>
        <dbReference type="ARBA" id="ARBA00022692"/>
    </source>
</evidence>
<protein>
    <submittedName>
        <fullName evidence="9">PET100 cytochrome c oxidase chaperone</fullName>
    </submittedName>
</protein>
<accession>A0AAJ7HUX5</accession>
<keyword evidence="3" id="KW-0812">Transmembrane</keyword>
<reference evidence="9 10" key="1">
    <citation type="submission" date="2016-06" db="EMBL/GenBank/DDBJ databases">
        <title>Genome of Rhinopithecus bieti.</title>
        <authorList>
            <person name="Wu"/>
            <person name="C.-I. and Zhang"/>
            <person name="Y."/>
        </authorList>
    </citation>
    <scope>NUCLEOTIDE SEQUENCE</scope>
</reference>
<reference evidence="9" key="2">
    <citation type="submission" date="2025-08" db="UniProtKB">
        <authorList>
            <consortium name="Ensembl"/>
        </authorList>
    </citation>
    <scope>IDENTIFICATION</scope>
</reference>